<comment type="similarity">
    <text evidence="2 4">Belongs to the AB hydrolase superfamily. Lipase family.</text>
</comment>
<dbReference type="PANTHER" id="PTHR11610">
    <property type="entry name" value="LIPASE"/>
    <property type="match status" value="1"/>
</dbReference>
<accession>A0AAV1IVL3</accession>
<evidence type="ECO:0000256" key="2">
    <source>
        <dbReference type="ARBA" id="ARBA00010701"/>
    </source>
</evidence>
<proteinExistence type="inferred from homology"/>
<evidence type="ECO:0000259" key="5">
    <source>
        <dbReference type="Pfam" id="PF00151"/>
    </source>
</evidence>
<organism evidence="6 7">
    <name type="scientific">Leptosia nina</name>
    <dbReference type="NCBI Taxonomy" id="320188"/>
    <lineage>
        <taxon>Eukaryota</taxon>
        <taxon>Metazoa</taxon>
        <taxon>Ecdysozoa</taxon>
        <taxon>Arthropoda</taxon>
        <taxon>Hexapoda</taxon>
        <taxon>Insecta</taxon>
        <taxon>Pterygota</taxon>
        <taxon>Neoptera</taxon>
        <taxon>Endopterygota</taxon>
        <taxon>Lepidoptera</taxon>
        <taxon>Glossata</taxon>
        <taxon>Ditrysia</taxon>
        <taxon>Papilionoidea</taxon>
        <taxon>Pieridae</taxon>
        <taxon>Pierinae</taxon>
        <taxon>Leptosia</taxon>
    </lineage>
</organism>
<reference evidence="6 7" key="1">
    <citation type="submission" date="2023-11" db="EMBL/GenBank/DDBJ databases">
        <authorList>
            <person name="Okamura Y."/>
        </authorList>
    </citation>
    <scope>NUCLEOTIDE SEQUENCE [LARGE SCALE GENOMIC DNA]</scope>
</reference>
<dbReference type="GO" id="GO:0017171">
    <property type="term" value="F:serine hydrolase activity"/>
    <property type="evidence" value="ECO:0007669"/>
    <property type="project" value="TreeGrafter"/>
</dbReference>
<dbReference type="GO" id="GO:0016298">
    <property type="term" value="F:lipase activity"/>
    <property type="evidence" value="ECO:0007669"/>
    <property type="project" value="InterPro"/>
</dbReference>
<dbReference type="Proteomes" id="UP001497472">
    <property type="component" value="Unassembled WGS sequence"/>
</dbReference>
<protein>
    <recommendedName>
        <fullName evidence="5">Lipase domain-containing protein</fullName>
    </recommendedName>
</protein>
<evidence type="ECO:0000313" key="7">
    <source>
        <dbReference type="Proteomes" id="UP001497472"/>
    </source>
</evidence>
<dbReference type="SUPFAM" id="SSF53474">
    <property type="entry name" value="alpha/beta-Hydrolases"/>
    <property type="match status" value="1"/>
</dbReference>
<dbReference type="InterPro" id="IPR033906">
    <property type="entry name" value="Lipase_N"/>
</dbReference>
<dbReference type="CDD" id="cd00707">
    <property type="entry name" value="Pancreat_lipase_like"/>
    <property type="match status" value="1"/>
</dbReference>
<evidence type="ECO:0000256" key="4">
    <source>
        <dbReference type="RuleBase" id="RU004262"/>
    </source>
</evidence>
<dbReference type="InterPro" id="IPR000734">
    <property type="entry name" value="TAG_lipase"/>
</dbReference>
<dbReference type="PANTHER" id="PTHR11610:SF173">
    <property type="entry name" value="LIPASE DOMAIN-CONTAINING PROTEIN-RELATED"/>
    <property type="match status" value="1"/>
</dbReference>
<dbReference type="InterPro" id="IPR029058">
    <property type="entry name" value="AB_hydrolase_fold"/>
</dbReference>
<evidence type="ECO:0000256" key="3">
    <source>
        <dbReference type="ARBA" id="ARBA00022525"/>
    </source>
</evidence>
<dbReference type="GO" id="GO:0005615">
    <property type="term" value="C:extracellular space"/>
    <property type="evidence" value="ECO:0007669"/>
    <property type="project" value="TreeGrafter"/>
</dbReference>
<dbReference type="Pfam" id="PF00151">
    <property type="entry name" value="Lipase"/>
    <property type="match status" value="1"/>
</dbReference>
<name>A0AAV1IVL3_9NEOP</name>
<dbReference type="PRINTS" id="PR00821">
    <property type="entry name" value="TAGLIPASE"/>
</dbReference>
<comment type="caution">
    <text evidence="6">The sequence shown here is derived from an EMBL/GenBank/DDBJ whole genome shotgun (WGS) entry which is preliminary data.</text>
</comment>
<keyword evidence="3" id="KW-0964">Secreted</keyword>
<dbReference type="Gene3D" id="3.40.50.1820">
    <property type="entry name" value="alpha/beta hydrolase"/>
    <property type="match status" value="1"/>
</dbReference>
<dbReference type="AlphaFoldDB" id="A0AAV1IVL3"/>
<feature type="domain" description="Lipase" evidence="5">
    <location>
        <begin position="76"/>
        <end position="352"/>
    </location>
</feature>
<sequence length="355" mass="40524">MSKTWALIPFLPEHDFTRRQSLYEVRKIPNVWLSVESQDYGPGYGDEWLYYFDENNTRHIMNFSLIPRTTAGMLFGDAYFNLYTRDNRDSPERLTVHKSNDSLISSKFFNKANDVRVITHGWLSSDKIEWLQDLKTSLLTEYDLNVITVDWSELSENIFYPWAALSTRYVGKRVAQLLNAIIQTYDVESENIHLIGHSLGAQVMGYAGMFSNRSTFRITGLDPARPLFEIPKLPADFVLDKSDATFVDIIHTAAGTYGYLRSYGHADFYPNKGTEVQPGCGKESVCSHGRACVYFDESVFYTTETGFLSYPCGSWKEYENGNCKEGAVSMGYPAPSTARGNYYLRTRNESKFADM</sequence>
<evidence type="ECO:0000256" key="1">
    <source>
        <dbReference type="ARBA" id="ARBA00004613"/>
    </source>
</evidence>
<gene>
    <name evidence="6" type="ORF">LNINA_LOCUS496</name>
</gene>
<comment type="subcellular location">
    <subcellularLocation>
        <location evidence="1">Secreted</location>
    </subcellularLocation>
</comment>
<keyword evidence="7" id="KW-1185">Reference proteome</keyword>
<evidence type="ECO:0000313" key="6">
    <source>
        <dbReference type="EMBL" id="CAK1540442.1"/>
    </source>
</evidence>
<dbReference type="EMBL" id="CAVLEF010000001">
    <property type="protein sequence ID" value="CAK1540442.1"/>
    <property type="molecule type" value="Genomic_DNA"/>
</dbReference>
<dbReference type="InterPro" id="IPR013818">
    <property type="entry name" value="Lipase"/>
</dbReference>
<dbReference type="GO" id="GO:0016042">
    <property type="term" value="P:lipid catabolic process"/>
    <property type="evidence" value="ECO:0007669"/>
    <property type="project" value="TreeGrafter"/>
</dbReference>